<dbReference type="PANTHER" id="PTHR38042:SF1">
    <property type="entry name" value="UROPORPHYRINOGEN-III SYNTHASE, CHLOROPLASTIC"/>
    <property type="match status" value="1"/>
</dbReference>
<proteinExistence type="inferred from homology"/>
<comment type="similarity">
    <text evidence="2">Belongs to the uroporphyrinogen-III synthase family.</text>
</comment>
<protein>
    <recommendedName>
        <fullName evidence="3">uroporphyrinogen-III synthase</fullName>
        <ecNumber evidence="3">4.2.1.75</ecNumber>
    </recommendedName>
    <alternativeName>
        <fullName evidence="7">Hydroxymethylbilane hydrolyase [cyclizing]</fullName>
    </alternativeName>
    <alternativeName>
        <fullName evidence="6">Uroporphyrinogen-III cosynthase</fullName>
    </alternativeName>
</protein>
<organism evidence="10">
    <name type="scientific">hydrothermal vent metagenome</name>
    <dbReference type="NCBI Taxonomy" id="652676"/>
    <lineage>
        <taxon>unclassified sequences</taxon>
        <taxon>metagenomes</taxon>
        <taxon>ecological metagenomes</taxon>
    </lineage>
</organism>
<dbReference type="InterPro" id="IPR039793">
    <property type="entry name" value="UROS/Hem4"/>
</dbReference>
<keyword evidence="5" id="KW-0627">Porphyrin biosynthesis</keyword>
<dbReference type="InterPro" id="IPR003754">
    <property type="entry name" value="4pyrrol_synth_uPrphyn_synth"/>
</dbReference>
<evidence type="ECO:0000256" key="6">
    <source>
        <dbReference type="ARBA" id="ARBA00031702"/>
    </source>
</evidence>
<dbReference type="AlphaFoldDB" id="A0A3B0SJU4"/>
<gene>
    <name evidence="10" type="ORF">MNBD_ACTINO02-2136</name>
</gene>
<keyword evidence="4" id="KW-0456">Lyase</keyword>
<evidence type="ECO:0000256" key="2">
    <source>
        <dbReference type="ARBA" id="ARBA00008133"/>
    </source>
</evidence>
<dbReference type="GO" id="GO:0004852">
    <property type="term" value="F:uroporphyrinogen-III synthase activity"/>
    <property type="evidence" value="ECO:0007669"/>
    <property type="project" value="UniProtKB-EC"/>
</dbReference>
<comment type="pathway">
    <text evidence="1">Porphyrin-containing compound metabolism; protoporphyrin-IX biosynthesis; coproporphyrinogen-III from 5-aminolevulinate: step 3/4.</text>
</comment>
<evidence type="ECO:0000259" key="9">
    <source>
        <dbReference type="Pfam" id="PF02602"/>
    </source>
</evidence>
<dbReference type="SUPFAM" id="SSF69618">
    <property type="entry name" value="HemD-like"/>
    <property type="match status" value="1"/>
</dbReference>
<accession>A0A3B0SJU4</accession>
<evidence type="ECO:0000256" key="7">
    <source>
        <dbReference type="ARBA" id="ARBA00032649"/>
    </source>
</evidence>
<name>A0A3B0SJU4_9ZZZZ</name>
<dbReference type="InterPro" id="IPR036108">
    <property type="entry name" value="4pyrrol_syn_uPrphyn_synt_sf"/>
</dbReference>
<evidence type="ECO:0000313" key="10">
    <source>
        <dbReference type="EMBL" id="VAW04483.1"/>
    </source>
</evidence>
<comment type="catalytic activity">
    <reaction evidence="8">
        <text>hydroxymethylbilane = uroporphyrinogen III + H2O</text>
        <dbReference type="Rhea" id="RHEA:18965"/>
        <dbReference type="ChEBI" id="CHEBI:15377"/>
        <dbReference type="ChEBI" id="CHEBI:57308"/>
        <dbReference type="ChEBI" id="CHEBI:57845"/>
        <dbReference type="EC" id="4.2.1.75"/>
    </reaction>
</comment>
<dbReference type="EMBL" id="UOEK01000289">
    <property type="protein sequence ID" value="VAW04483.1"/>
    <property type="molecule type" value="Genomic_DNA"/>
</dbReference>
<evidence type="ECO:0000256" key="3">
    <source>
        <dbReference type="ARBA" id="ARBA00013109"/>
    </source>
</evidence>
<dbReference type="GO" id="GO:0006780">
    <property type="term" value="P:uroporphyrinogen III biosynthetic process"/>
    <property type="evidence" value="ECO:0007669"/>
    <property type="project" value="InterPro"/>
</dbReference>
<evidence type="ECO:0000256" key="8">
    <source>
        <dbReference type="ARBA" id="ARBA00048617"/>
    </source>
</evidence>
<dbReference type="PANTHER" id="PTHR38042">
    <property type="entry name" value="UROPORPHYRINOGEN-III SYNTHASE, CHLOROPLASTIC"/>
    <property type="match status" value="1"/>
</dbReference>
<feature type="domain" description="Tetrapyrrole biosynthesis uroporphyrinogen III synthase" evidence="9">
    <location>
        <begin position="9"/>
        <end position="211"/>
    </location>
</feature>
<dbReference type="Gene3D" id="3.40.50.10090">
    <property type="match status" value="2"/>
</dbReference>
<evidence type="ECO:0000256" key="4">
    <source>
        <dbReference type="ARBA" id="ARBA00023239"/>
    </source>
</evidence>
<evidence type="ECO:0000256" key="5">
    <source>
        <dbReference type="ARBA" id="ARBA00023244"/>
    </source>
</evidence>
<evidence type="ECO:0000256" key="1">
    <source>
        <dbReference type="ARBA" id="ARBA00004772"/>
    </source>
</evidence>
<dbReference type="EC" id="4.2.1.75" evidence="3"/>
<dbReference type="CDD" id="cd06578">
    <property type="entry name" value="HemD"/>
    <property type="match status" value="1"/>
</dbReference>
<sequence length="225" mass="23059">MTTSVDRYDQLAGPLDVAGCVPVRLPCIEIHRADQATIAAVREAAAAADVVVLTSQRPVATVWPDGMRGISVLAVGEATARIARDAGATIVGVGTGGGLELAALLVSTTAGNKVVYPHAGGTADAMRAMLERNSQDLAAYEVYRVTSVAPRHDPVDAVMFASPSAVHGWFSARKLDDVVVAAIGGTTGAALREHGASADVVPDRPGFLGLVAATAARLLQKETSP</sequence>
<dbReference type="Pfam" id="PF02602">
    <property type="entry name" value="HEM4"/>
    <property type="match status" value="1"/>
</dbReference>
<reference evidence="10" key="1">
    <citation type="submission" date="2018-06" db="EMBL/GenBank/DDBJ databases">
        <authorList>
            <person name="Zhirakovskaya E."/>
        </authorList>
    </citation>
    <scope>NUCLEOTIDE SEQUENCE</scope>
</reference>